<keyword evidence="2" id="KW-1185">Reference proteome</keyword>
<protein>
    <submittedName>
        <fullName evidence="1">Uncharacterized protein</fullName>
    </submittedName>
</protein>
<accession>A0A8X6XFY5</accession>
<dbReference type="AlphaFoldDB" id="A0A8X6XFY5"/>
<comment type="caution">
    <text evidence="1">The sequence shown here is derived from an EMBL/GenBank/DDBJ whole genome shotgun (WGS) entry which is preliminary data.</text>
</comment>
<gene>
    <name evidence="1" type="ORF">TNIN_376771</name>
</gene>
<dbReference type="EMBL" id="BMAV01009094">
    <property type="protein sequence ID" value="GFY53108.1"/>
    <property type="molecule type" value="Genomic_DNA"/>
</dbReference>
<evidence type="ECO:0000313" key="1">
    <source>
        <dbReference type="EMBL" id="GFY53108.1"/>
    </source>
</evidence>
<dbReference type="Proteomes" id="UP000886998">
    <property type="component" value="Unassembled WGS sequence"/>
</dbReference>
<name>A0A8X6XFY5_9ARAC</name>
<proteinExistence type="predicted"/>
<evidence type="ECO:0000313" key="2">
    <source>
        <dbReference type="Proteomes" id="UP000886998"/>
    </source>
</evidence>
<sequence length="89" mass="9768">MIHPTLSQAPTNQQLRTTVKEANAAPTVFSSHTLTGRDSLDKGFVNKKQNIGALLKSLFASKVIPYKCGSWAVFIFTNKKETLYVAIGK</sequence>
<organism evidence="1 2">
    <name type="scientific">Trichonephila inaurata madagascariensis</name>
    <dbReference type="NCBI Taxonomy" id="2747483"/>
    <lineage>
        <taxon>Eukaryota</taxon>
        <taxon>Metazoa</taxon>
        <taxon>Ecdysozoa</taxon>
        <taxon>Arthropoda</taxon>
        <taxon>Chelicerata</taxon>
        <taxon>Arachnida</taxon>
        <taxon>Araneae</taxon>
        <taxon>Araneomorphae</taxon>
        <taxon>Entelegynae</taxon>
        <taxon>Araneoidea</taxon>
        <taxon>Nephilidae</taxon>
        <taxon>Trichonephila</taxon>
        <taxon>Trichonephila inaurata</taxon>
    </lineage>
</organism>
<reference evidence="1" key="1">
    <citation type="submission" date="2020-08" db="EMBL/GenBank/DDBJ databases">
        <title>Multicomponent nature underlies the extraordinary mechanical properties of spider dragline silk.</title>
        <authorList>
            <person name="Kono N."/>
            <person name="Nakamura H."/>
            <person name="Mori M."/>
            <person name="Yoshida Y."/>
            <person name="Ohtoshi R."/>
            <person name="Malay A.D."/>
            <person name="Moran D.A.P."/>
            <person name="Tomita M."/>
            <person name="Numata K."/>
            <person name="Arakawa K."/>
        </authorList>
    </citation>
    <scope>NUCLEOTIDE SEQUENCE</scope>
</reference>